<protein>
    <submittedName>
        <fullName evidence="1">WRKY transcription factor</fullName>
    </submittedName>
</protein>
<accession>A0ABD1VX13</accession>
<evidence type="ECO:0000313" key="2">
    <source>
        <dbReference type="Proteomes" id="UP001604336"/>
    </source>
</evidence>
<organism evidence="1 2">
    <name type="scientific">Abeliophyllum distichum</name>
    <dbReference type="NCBI Taxonomy" id="126358"/>
    <lineage>
        <taxon>Eukaryota</taxon>
        <taxon>Viridiplantae</taxon>
        <taxon>Streptophyta</taxon>
        <taxon>Embryophyta</taxon>
        <taxon>Tracheophyta</taxon>
        <taxon>Spermatophyta</taxon>
        <taxon>Magnoliopsida</taxon>
        <taxon>eudicotyledons</taxon>
        <taxon>Gunneridae</taxon>
        <taxon>Pentapetalae</taxon>
        <taxon>asterids</taxon>
        <taxon>lamiids</taxon>
        <taxon>Lamiales</taxon>
        <taxon>Oleaceae</taxon>
        <taxon>Forsythieae</taxon>
        <taxon>Abeliophyllum</taxon>
    </lineage>
</organism>
<comment type="caution">
    <text evidence="1">The sequence shown here is derived from an EMBL/GenBank/DDBJ whole genome shotgun (WGS) entry which is preliminary data.</text>
</comment>
<reference evidence="2" key="1">
    <citation type="submission" date="2024-07" db="EMBL/GenBank/DDBJ databases">
        <title>Two chromosome-level genome assemblies of Korean endemic species Abeliophyllum distichum and Forsythia ovata (Oleaceae).</title>
        <authorList>
            <person name="Jang H."/>
        </authorList>
    </citation>
    <scope>NUCLEOTIDE SEQUENCE [LARGE SCALE GENOMIC DNA]</scope>
</reference>
<dbReference type="Proteomes" id="UP001604336">
    <property type="component" value="Unassembled WGS sequence"/>
</dbReference>
<dbReference type="EMBL" id="JBFOLK010000001">
    <property type="protein sequence ID" value="KAL2541939.1"/>
    <property type="molecule type" value="Genomic_DNA"/>
</dbReference>
<proteinExistence type="predicted"/>
<evidence type="ECO:0000313" key="1">
    <source>
        <dbReference type="EMBL" id="KAL2541939.1"/>
    </source>
</evidence>
<name>A0ABD1VX13_9LAMI</name>
<sequence>MARPTITVQPQGSMDPFFSTRSMPKFSLGLLTLVSSFFSQQCPFSFSQLLARAMVSPIAELGIFSKDNNFRKRKKGILVMVVEKNNDSISGYKQNKLMNLAVDLPQMQLDH</sequence>
<gene>
    <name evidence="1" type="ORF">Adt_02917</name>
</gene>
<keyword evidence="2" id="KW-1185">Reference proteome</keyword>
<dbReference type="AlphaFoldDB" id="A0ABD1VX13"/>